<feature type="domain" description="RES" evidence="1">
    <location>
        <begin position="38"/>
        <end position="168"/>
    </location>
</feature>
<protein>
    <submittedName>
        <fullName evidence="2">RES family NAD+ phosphorylase</fullName>
    </submittedName>
</protein>
<reference evidence="2" key="1">
    <citation type="submission" date="2022-04" db="EMBL/GenBank/DDBJ databases">
        <title>Roseibium sp. CAU 1639 isolated from mud.</title>
        <authorList>
            <person name="Kim W."/>
        </authorList>
    </citation>
    <scope>NUCLEOTIDE SEQUENCE</scope>
    <source>
        <strain evidence="2">CAU 1639</strain>
    </source>
</reference>
<keyword evidence="3" id="KW-1185">Reference proteome</keyword>
<gene>
    <name evidence="2" type="ORF">M0H32_28475</name>
</gene>
<sequence length="180" mass="20307">MSARRSSHDVALLDALSELPEVPFAGDLWRVVNGVRSPLDGSKGAGRWNVRESEVLYCALEKDGALSEIYFHINRQQSVFPSRLTSTVHRLEATFDRTLDLTDRQLLSRLGVDLNRYTEILYDQTQKIGEAVNFLGFEAMLVPNARHESTNLVVFPQNCDLDEISLAEAADVDWNAWRNA</sequence>
<comment type="caution">
    <text evidence="2">The sequence shown here is derived from an EMBL/GenBank/DDBJ whole genome shotgun (WGS) entry which is preliminary data.</text>
</comment>
<proteinExistence type="predicted"/>
<name>A0ABT0H4U8_9HYPH</name>
<dbReference type="EMBL" id="JALNMJ010000042">
    <property type="protein sequence ID" value="MCK7616108.1"/>
    <property type="molecule type" value="Genomic_DNA"/>
</dbReference>
<accession>A0ABT0H4U8</accession>
<dbReference type="Proteomes" id="UP001431221">
    <property type="component" value="Unassembled WGS sequence"/>
</dbReference>
<dbReference type="RefSeq" id="WP_248160088.1">
    <property type="nucleotide sequence ID" value="NZ_JALNMJ010000042.1"/>
</dbReference>
<dbReference type="Pfam" id="PF08808">
    <property type="entry name" value="RES"/>
    <property type="match status" value="1"/>
</dbReference>
<organism evidence="2 3">
    <name type="scientific">Roseibium sediminicola</name>
    <dbReference type="NCBI Taxonomy" id="2933272"/>
    <lineage>
        <taxon>Bacteria</taxon>
        <taxon>Pseudomonadati</taxon>
        <taxon>Pseudomonadota</taxon>
        <taxon>Alphaproteobacteria</taxon>
        <taxon>Hyphomicrobiales</taxon>
        <taxon>Stappiaceae</taxon>
        <taxon>Roseibium</taxon>
    </lineage>
</organism>
<dbReference type="SMART" id="SM00953">
    <property type="entry name" value="RES"/>
    <property type="match status" value="1"/>
</dbReference>
<evidence type="ECO:0000313" key="2">
    <source>
        <dbReference type="EMBL" id="MCK7616108.1"/>
    </source>
</evidence>
<evidence type="ECO:0000313" key="3">
    <source>
        <dbReference type="Proteomes" id="UP001431221"/>
    </source>
</evidence>
<evidence type="ECO:0000259" key="1">
    <source>
        <dbReference type="SMART" id="SM00953"/>
    </source>
</evidence>
<dbReference type="InterPro" id="IPR014914">
    <property type="entry name" value="RES_dom"/>
</dbReference>